<keyword evidence="4" id="KW-0539">Nucleus</keyword>
<dbReference type="AlphaFoldDB" id="A0AAI9SV94"/>
<dbReference type="SUPFAM" id="SSF46689">
    <property type="entry name" value="Homeodomain-like"/>
    <property type="match status" value="2"/>
</dbReference>
<feature type="compositionally biased region" description="Basic and acidic residues" evidence="6">
    <location>
        <begin position="1"/>
        <end position="20"/>
    </location>
</feature>
<keyword evidence="11" id="KW-1185">Reference proteome</keyword>
<feature type="region of interest" description="Disordered" evidence="6">
    <location>
        <begin position="711"/>
        <end position="752"/>
    </location>
</feature>
<dbReference type="GO" id="GO:0045893">
    <property type="term" value="P:positive regulation of DNA-templated transcription"/>
    <property type="evidence" value="ECO:0007669"/>
    <property type="project" value="TreeGrafter"/>
</dbReference>
<feature type="domain" description="SWIRM" evidence="8">
    <location>
        <begin position="560"/>
        <end position="657"/>
    </location>
</feature>
<evidence type="ECO:0000259" key="7">
    <source>
        <dbReference type="PROSITE" id="PS50090"/>
    </source>
</evidence>
<feature type="coiled-coil region" evidence="5">
    <location>
        <begin position="937"/>
        <end position="974"/>
    </location>
</feature>
<feature type="compositionally biased region" description="Polar residues" evidence="6">
    <location>
        <begin position="711"/>
        <end position="724"/>
    </location>
</feature>
<feature type="compositionally biased region" description="Polar residues" evidence="6">
    <location>
        <begin position="1040"/>
        <end position="1051"/>
    </location>
</feature>
<dbReference type="GO" id="GO:0042393">
    <property type="term" value="F:histone binding"/>
    <property type="evidence" value="ECO:0007669"/>
    <property type="project" value="TreeGrafter"/>
</dbReference>
<protein>
    <submittedName>
        <fullName evidence="10">SWI3</fullName>
    </submittedName>
</protein>
<dbReference type="InterPro" id="IPR007526">
    <property type="entry name" value="SWIRM"/>
</dbReference>
<feature type="compositionally biased region" description="Basic and acidic residues" evidence="6">
    <location>
        <begin position="164"/>
        <end position="175"/>
    </location>
</feature>
<sequence length="1072" mass="121400">MSSQLSDEKNPDLQNRKSQDDGNDVFSQGSQDEGDRDKPETEQEISVEQSDEKQVEEMNALHQEKEKEQVLQDLESDSLSHSNAEKMSDRDRSVDELNSIIEEKENNDNNGENFAFEENDNKEGENYDNASELDLKVNAIHAENEQKCADAFVEEKLPALPKDETFNDIAFKEETPPTETKNTNEVETLVGNAQRSDTESNEGGDKESGQHGEIIETRDIKDNDNKNSSTDKKEDELIKIEPELEVKGESKMESQSESELKLKSEMEMESEMEPESGPEKELDEQGLNQKSIPEDNGSEKINHFNEPSDNTAITTTLNGEIVNHPDSIGKKYDLGKSSIDDMDVDMHIETSEENKEEKEKEKEKEKENEKEKEKEKDDDDDNDDEAFADAKGSQKYEMEELRQEAGEDEILKQIQVDDPSFDAGLAIDDKLKEESNAEDNTAKKVSQDADLNNEEPSSQTHRNEPTTQSNSVNIVSQVKQEPDDQPSLNMSAKETATATTTGGGATKPEPTKEAKSMSMETDDIEVQVEDEDEESEEEVIEDNTEEPAKEAPKYKQTHLIVIPSYASWFNMKKIHKIEKESLPEFFDSTHPSKSPKLYANYRNFMINAYRLNPNEFLTLTSCRRNLVGDVGTLMRVHRFLNKWGLINYQVRPQFKPGYALEKAPNGSSVELPYTGDYHVKFDTPRGLFPFDTSRIPPERVDVSKLRKLLQINNSHTSPTMSDNNGENRKHSATDDIPDDVKQPLKKKKKKQDDDGWTVDEYSKLVNAVKTYKNDWYQIADAVGSNKTPQQCVLKFLKMPLEDKFDPARYDVKAIAELLKFSSNYPVNSVDNPVLANLVFMTRIVDSEVAKVASEAASKAMDESMKQKVTEVYGDKEEKKASEGESTTGNKDTILEQNGHRGRDPDEKDAMAATFGIVGARSHLFACYEEREMNKISANIINHELAKVETKLSKIEELEKIYERERQNLAKQVESNFMDRLALTKSTIGVIKKLEEACNLLESRSEGKPDEVRSLIDDAKVLLYKPTKQSLEEIHTKSSDDTSLVSKSNADYQNDDYKPLSLTSPQTFRVWAP</sequence>
<dbReference type="GeneID" id="73381126"/>
<evidence type="ECO:0000313" key="10">
    <source>
        <dbReference type="EMBL" id="KAI3403693.2"/>
    </source>
</evidence>
<keyword evidence="5" id="KW-0175">Coiled coil</keyword>
<dbReference type="InterPro" id="IPR017884">
    <property type="entry name" value="SANT_dom"/>
</dbReference>
<dbReference type="InterPro" id="IPR009057">
    <property type="entry name" value="Homeodomain-like_sf"/>
</dbReference>
<dbReference type="Pfam" id="PF16495">
    <property type="entry name" value="SWIRM-assoc_1"/>
    <property type="match status" value="1"/>
</dbReference>
<dbReference type="Pfam" id="PF04433">
    <property type="entry name" value="SWIRM"/>
    <property type="match status" value="1"/>
</dbReference>
<organism evidence="10 11">
    <name type="scientific">Candida oxycetoniae</name>
    <dbReference type="NCBI Taxonomy" id="497107"/>
    <lineage>
        <taxon>Eukaryota</taxon>
        <taxon>Fungi</taxon>
        <taxon>Dikarya</taxon>
        <taxon>Ascomycota</taxon>
        <taxon>Saccharomycotina</taxon>
        <taxon>Pichiomycetes</taxon>
        <taxon>Debaryomycetaceae</taxon>
        <taxon>Candida/Lodderomyces clade</taxon>
        <taxon>Candida</taxon>
    </lineage>
</organism>
<dbReference type="FunFam" id="1.10.10.10:FF:000020">
    <property type="entry name" value="SWI/SNF complex subunit SMARCC2 isoform c"/>
    <property type="match status" value="1"/>
</dbReference>
<accession>A0AAI9SV94</accession>
<dbReference type="RefSeq" id="XP_049179440.1">
    <property type="nucleotide sequence ID" value="XM_049324850.1"/>
</dbReference>
<evidence type="ECO:0000259" key="8">
    <source>
        <dbReference type="PROSITE" id="PS50934"/>
    </source>
</evidence>
<evidence type="ECO:0000256" key="2">
    <source>
        <dbReference type="ARBA" id="ARBA00023125"/>
    </source>
</evidence>
<feature type="region of interest" description="Disordered" evidence="6">
    <location>
        <begin position="1032"/>
        <end position="1060"/>
    </location>
</feature>
<proteinExistence type="predicted"/>
<dbReference type="InterPro" id="IPR036388">
    <property type="entry name" value="WH-like_DNA-bd_sf"/>
</dbReference>
<dbReference type="GO" id="GO:0016514">
    <property type="term" value="C:SWI/SNF complex"/>
    <property type="evidence" value="ECO:0007669"/>
    <property type="project" value="TreeGrafter"/>
</dbReference>
<feature type="domain" description="SANT" evidence="9">
    <location>
        <begin position="751"/>
        <end position="803"/>
    </location>
</feature>
<feature type="compositionally biased region" description="Basic and acidic residues" evidence="6">
    <location>
        <begin position="83"/>
        <end position="107"/>
    </location>
</feature>
<keyword evidence="1" id="KW-0805">Transcription regulation</keyword>
<dbReference type="PROSITE" id="PS51293">
    <property type="entry name" value="SANT"/>
    <property type="match status" value="1"/>
</dbReference>
<feature type="compositionally biased region" description="Acidic residues" evidence="6">
    <location>
        <begin position="267"/>
        <end position="284"/>
    </location>
</feature>
<dbReference type="Gene3D" id="1.10.10.10">
    <property type="entry name" value="Winged helix-like DNA-binding domain superfamily/Winged helix DNA-binding domain"/>
    <property type="match status" value="1"/>
</dbReference>
<feature type="domain" description="Myb-like" evidence="7">
    <location>
        <begin position="748"/>
        <end position="799"/>
    </location>
</feature>
<feature type="compositionally biased region" description="Basic and acidic residues" evidence="6">
    <location>
        <begin position="869"/>
        <end position="882"/>
    </location>
</feature>
<dbReference type="SMART" id="SM00717">
    <property type="entry name" value="SANT"/>
    <property type="match status" value="1"/>
</dbReference>
<feature type="compositionally biased region" description="Basic and acidic residues" evidence="6">
    <location>
        <begin position="392"/>
        <end position="411"/>
    </location>
</feature>
<dbReference type="Gene3D" id="1.10.10.60">
    <property type="entry name" value="Homeodomain-like"/>
    <property type="match status" value="1"/>
</dbReference>
<dbReference type="CDD" id="cd00167">
    <property type="entry name" value="SANT"/>
    <property type="match status" value="1"/>
</dbReference>
<feature type="compositionally biased region" description="Basic and acidic residues" evidence="6">
    <location>
        <begin position="203"/>
        <end position="266"/>
    </location>
</feature>
<dbReference type="PROSITE" id="PS50934">
    <property type="entry name" value="SWIRM"/>
    <property type="match status" value="1"/>
</dbReference>
<feature type="compositionally biased region" description="Acidic residues" evidence="6">
    <location>
        <begin position="376"/>
        <end position="387"/>
    </location>
</feature>
<feature type="region of interest" description="Disordered" evidence="6">
    <location>
        <begin position="1"/>
        <end position="127"/>
    </location>
</feature>
<feature type="compositionally biased region" description="Polar residues" evidence="6">
    <location>
        <begin position="454"/>
        <end position="479"/>
    </location>
</feature>
<name>A0AAI9SV94_9ASCO</name>
<feature type="compositionally biased region" description="Basic and acidic residues" evidence="6">
    <location>
        <begin position="427"/>
        <end position="447"/>
    </location>
</feature>
<feature type="compositionally biased region" description="Low complexity" evidence="6">
    <location>
        <begin position="177"/>
        <end position="188"/>
    </location>
</feature>
<dbReference type="PANTHER" id="PTHR12802">
    <property type="entry name" value="SWI/SNF COMPLEX-RELATED"/>
    <property type="match status" value="1"/>
</dbReference>
<evidence type="ECO:0000256" key="1">
    <source>
        <dbReference type="ARBA" id="ARBA00023015"/>
    </source>
</evidence>
<dbReference type="Pfam" id="PF00249">
    <property type="entry name" value="Myb_DNA-binding"/>
    <property type="match status" value="1"/>
</dbReference>
<dbReference type="PROSITE" id="PS50090">
    <property type="entry name" value="MYB_LIKE"/>
    <property type="match status" value="1"/>
</dbReference>
<evidence type="ECO:0000256" key="3">
    <source>
        <dbReference type="ARBA" id="ARBA00023163"/>
    </source>
</evidence>
<feature type="compositionally biased region" description="Basic and acidic residues" evidence="6">
    <location>
        <begin position="897"/>
        <end position="906"/>
    </location>
</feature>
<comment type="caution">
    <text evidence="10">The sequence shown here is derived from an EMBL/GenBank/DDBJ whole genome shotgun (WGS) entry which is preliminary data.</text>
</comment>
<dbReference type="Proteomes" id="UP001202479">
    <property type="component" value="Unassembled WGS sequence"/>
</dbReference>
<dbReference type="PANTHER" id="PTHR12802:SF41">
    <property type="entry name" value="BRAHMA ASSOCIATED PROTEIN 155 KDA"/>
    <property type="match status" value="1"/>
</dbReference>
<feature type="region of interest" description="Disordered" evidence="6">
    <location>
        <begin position="869"/>
        <end position="906"/>
    </location>
</feature>
<dbReference type="InterPro" id="IPR001005">
    <property type="entry name" value="SANT/Myb"/>
</dbReference>
<feature type="compositionally biased region" description="Acidic residues" evidence="6">
    <location>
        <begin position="520"/>
        <end position="545"/>
    </location>
</feature>
<feature type="compositionally biased region" description="Basic and acidic residues" evidence="6">
    <location>
        <begin position="344"/>
        <end position="375"/>
    </location>
</feature>
<evidence type="ECO:0000259" key="9">
    <source>
        <dbReference type="PROSITE" id="PS51293"/>
    </source>
</evidence>
<evidence type="ECO:0000256" key="6">
    <source>
        <dbReference type="SAM" id="MobiDB-lite"/>
    </source>
</evidence>
<dbReference type="InterPro" id="IPR032451">
    <property type="entry name" value="SMARCC_C"/>
</dbReference>
<dbReference type="GO" id="GO:0003677">
    <property type="term" value="F:DNA binding"/>
    <property type="evidence" value="ECO:0007669"/>
    <property type="project" value="UniProtKB-KW"/>
</dbReference>
<gene>
    <name evidence="10" type="ORF">KGF56_003511</name>
</gene>
<feature type="region of interest" description="Disordered" evidence="6">
    <location>
        <begin position="164"/>
        <end position="552"/>
    </location>
</feature>
<feature type="compositionally biased region" description="Polar residues" evidence="6">
    <location>
        <begin position="305"/>
        <end position="318"/>
    </location>
</feature>
<evidence type="ECO:0000256" key="4">
    <source>
        <dbReference type="ARBA" id="ARBA00023242"/>
    </source>
</evidence>
<dbReference type="EMBL" id="JAHUZD010000122">
    <property type="protein sequence ID" value="KAI3403693.2"/>
    <property type="molecule type" value="Genomic_DNA"/>
</dbReference>
<keyword evidence="2" id="KW-0238">DNA-binding</keyword>
<reference evidence="10" key="1">
    <citation type="journal article" date="2022" name="DNA Res.">
        <title>Genome analysis of five recently described species of the CUG-Ser clade uncovers Candida theae as a new hybrid lineage with pathogenic potential in the Candida parapsilosis species complex.</title>
        <authorList>
            <person name="Mixao V."/>
            <person name="Del Olmo V."/>
            <person name="Hegedusova E."/>
            <person name="Saus E."/>
            <person name="Pryszcz L."/>
            <person name="Cillingova A."/>
            <person name="Nosek J."/>
            <person name="Gabaldon T."/>
        </authorList>
    </citation>
    <scope>NUCLEOTIDE SEQUENCE</scope>
    <source>
        <strain evidence="10">CBS 10844</strain>
    </source>
</reference>
<feature type="compositionally biased region" description="Basic and acidic residues" evidence="6">
    <location>
        <begin position="725"/>
        <end position="742"/>
    </location>
</feature>
<evidence type="ECO:0000256" key="5">
    <source>
        <dbReference type="SAM" id="Coils"/>
    </source>
</evidence>
<keyword evidence="3" id="KW-0804">Transcription</keyword>
<evidence type="ECO:0000313" key="11">
    <source>
        <dbReference type="Proteomes" id="UP001202479"/>
    </source>
</evidence>